<evidence type="ECO:0000256" key="7">
    <source>
        <dbReference type="ARBA" id="ARBA00022764"/>
    </source>
</evidence>
<dbReference type="EMBL" id="CP022022">
    <property type="protein sequence ID" value="ASF42356.1"/>
    <property type="molecule type" value="Genomic_DNA"/>
</dbReference>
<dbReference type="InterPro" id="IPR026259">
    <property type="entry name" value="MauG/Cytc_peroxidase"/>
</dbReference>
<evidence type="ECO:0000256" key="3">
    <source>
        <dbReference type="ARBA" id="ARBA00022448"/>
    </source>
</evidence>
<evidence type="ECO:0000259" key="15">
    <source>
        <dbReference type="PROSITE" id="PS51007"/>
    </source>
</evidence>
<keyword evidence="6" id="KW-0732">Signal</keyword>
<dbReference type="FunFam" id="1.10.760.10:FF:000019">
    <property type="entry name" value="Di-heme cytochrome C peroxidase"/>
    <property type="match status" value="1"/>
</dbReference>
<evidence type="ECO:0000256" key="10">
    <source>
        <dbReference type="ARBA" id="ARBA00023004"/>
    </source>
</evidence>
<dbReference type="InterPro" id="IPR051395">
    <property type="entry name" value="Cytochrome_c_Peroxidase/MauG"/>
</dbReference>
<dbReference type="Proteomes" id="UP000197007">
    <property type="component" value="Chromosome"/>
</dbReference>
<dbReference type="GO" id="GO:0042597">
    <property type="term" value="C:periplasmic space"/>
    <property type="evidence" value="ECO:0007669"/>
    <property type="project" value="UniProtKB-SubCell"/>
</dbReference>
<feature type="binding site" description="axial binding residue" evidence="14">
    <location>
        <position position="122"/>
    </location>
    <ligand>
        <name>heme c</name>
        <dbReference type="ChEBI" id="CHEBI:61717"/>
        <label>1</label>
    </ligand>
    <ligandPart>
        <name>Fe</name>
        <dbReference type="ChEBI" id="CHEBI:18248"/>
    </ligandPart>
</feature>
<keyword evidence="7" id="KW-0574">Periplasm</keyword>
<evidence type="ECO:0000256" key="5">
    <source>
        <dbReference type="ARBA" id="ARBA00022723"/>
    </source>
</evidence>
<dbReference type="RefSeq" id="WP_088593517.1">
    <property type="nucleotide sequence ID" value="NZ_CP022022.1"/>
</dbReference>
<comment type="pathway">
    <text evidence="2">One-carbon metabolism; methylamine degradation.</text>
</comment>
<sequence>MKKIPLIILGILALLAFTLRHKDDIFTDPEYIAQLRTMYSSGDPTKWEAPTLDSTLVAGFQDIGSLPPIPFPTDNPFSEDKKTLGKLLFFDPRLSRSTQISCASCHDSQLGWGDGRSVSFGHNRRTGVRNAMTILNTGYYTSFFWDGRATTLEEQALGPMTDPVEMHSTQDLSVKRIRKIKGYKPYFVKAFGDDKITIERITQAIATYERTIVSGKSKFDRFISGDKNRFTDEEVVGLHLFRTKARCINCHNTPLFSDNQFHNVGLSYYGRMYEDLGKYKHSKKKEDVGSFRTPSLREVARTAPYMHNGFMPDLEGVVEMYNIGMPRPEPRENQKKDTLFPTTDRLLQTLNLSRKEKEALVAFLKTLSSPAYHERMPELPQ</sequence>
<evidence type="ECO:0000313" key="16">
    <source>
        <dbReference type="EMBL" id="ASF42356.1"/>
    </source>
</evidence>
<evidence type="ECO:0000256" key="1">
    <source>
        <dbReference type="ARBA" id="ARBA00004418"/>
    </source>
</evidence>
<proteinExistence type="predicted"/>
<evidence type="ECO:0000313" key="17">
    <source>
        <dbReference type="Proteomes" id="UP000197007"/>
    </source>
</evidence>
<organism evidence="16 17">
    <name type="scientific">Capnocytophaga endodontalis</name>
    <dbReference type="NCBI Taxonomy" id="2708117"/>
    <lineage>
        <taxon>Bacteria</taxon>
        <taxon>Pseudomonadati</taxon>
        <taxon>Bacteroidota</taxon>
        <taxon>Flavobacteriia</taxon>
        <taxon>Flavobacteriales</taxon>
        <taxon>Flavobacteriaceae</taxon>
        <taxon>Capnocytophaga</taxon>
    </lineage>
</organism>
<evidence type="ECO:0000256" key="6">
    <source>
        <dbReference type="ARBA" id="ARBA00022729"/>
    </source>
</evidence>
<keyword evidence="5 14" id="KW-0479">Metal-binding</keyword>
<dbReference type="PANTHER" id="PTHR30600">
    <property type="entry name" value="CYTOCHROME C PEROXIDASE-RELATED"/>
    <property type="match status" value="1"/>
</dbReference>
<keyword evidence="8" id="KW-0249">Electron transport</keyword>
<keyword evidence="10 14" id="KW-0408">Iron</keyword>
<dbReference type="InterPro" id="IPR036909">
    <property type="entry name" value="Cyt_c-like_dom_sf"/>
</dbReference>
<feature type="binding site" description="covalent" evidence="13">
    <location>
        <position position="247"/>
    </location>
    <ligand>
        <name>heme c</name>
        <dbReference type="ChEBI" id="CHEBI:61717"/>
        <label>2</label>
    </ligand>
</feature>
<comment type="PTM">
    <text evidence="13">Binds 2 heme groups per subunit.</text>
</comment>
<keyword evidence="3" id="KW-0813">Transport</keyword>
<reference evidence="17" key="1">
    <citation type="submission" date="2017-06" db="EMBL/GenBank/DDBJ databases">
        <title>Complete genome sequence of Capnocytophaga sp. KCOM 1579 (=ChDC OS43) isolated from a human refractory periapical abscess lesion.</title>
        <authorList>
            <person name="Kook J.-K."/>
            <person name="Park S.-N."/>
            <person name="Lim Y.K."/>
            <person name="Roh H."/>
        </authorList>
    </citation>
    <scope>NUCLEOTIDE SEQUENCE [LARGE SCALE GENOMIC DNA]</scope>
    <source>
        <strain evidence="17">ChDC OS43</strain>
    </source>
</reference>
<comment type="cofactor">
    <cofactor evidence="13">
        <name>heme</name>
        <dbReference type="ChEBI" id="CHEBI:30413"/>
    </cofactor>
    <text evidence="13">Binds 2 heme groups.</text>
</comment>
<dbReference type="Gene3D" id="1.10.760.10">
    <property type="entry name" value="Cytochrome c-like domain"/>
    <property type="match status" value="2"/>
</dbReference>
<dbReference type="InterPro" id="IPR004852">
    <property type="entry name" value="Di-haem_cyt_c_peroxidsae"/>
</dbReference>
<feature type="binding site" description="covalent" evidence="13">
    <location>
        <position position="250"/>
    </location>
    <ligand>
        <name>heme c</name>
        <dbReference type="ChEBI" id="CHEBI:61717"/>
        <label>2</label>
    </ligand>
</feature>
<evidence type="ECO:0000256" key="11">
    <source>
        <dbReference type="ARBA" id="ARBA00058991"/>
    </source>
</evidence>
<keyword evidence="17" id="KW-1185">Reference proteome</keyword>
<dbReference type="PIRSF" id="PIRSF000294">
    <property type="entry name" value="Cytochrome-c_peroxidase"/>
    <property type="match status" value="1"/>
</dbReference>
<feature type="binding site" description="axial binding residue" evidence="14">
    <location>
        <position position="251"/>
    </location>
    <ligand>
        <name>heme c</name>
        <dbReference type="ChEBI" id="CHEBI:61717"/>
        <label>2</label>
    </ligand>
    <ligandPart>
        <name>Fe</name>
        <dbReference type="ChEBI" id="CHEBI:18248"/>
    </ligandPart>
</feature>
<comment type="subcellular location">
    <subcellularLocation>
        <location evidence="1">Periplasm</location>
    </subcellularLocation>
</comment>
<evidence type="ECO:0000256" key="9">
    <source>
        <dbReference type="ARBA" id="ARBA00023002"/>
    </source>
</evidence>
<feature type="binding site" description="axial binding residue" evidence="14">
    <location>
        <position position="106"/>
    </location>
    <ligand>
        <name>heme c</name>
        <dbReference type="ChEBI" id="CHEBI:61717"/>
        <label>1</label>
    </ligand>
    <ligandPart>
        <name>Fe</name>
        <dbReference type="ChEBI" id="CHEBI:18248"/>
    </ligandPart>
</feature>
<evidence type="ECO:0000256" key="12">
    <source>
        <dbReference type="ARBA" id="ARBA00073576"/>
    </source>
</evidence>
<feature type="binding site" description="covalent" evidence="13">
    <location>
        <position position="102"/>
    </location>
    <ligand>
        <name>heme c</name>
        <dbReference type="ChEBI" id="CHEBI:61717"/>
        <label>1</label>
    </ligand>
</feature>
<dbReference type="GO" id="GO:0004130">
    <property type="term" value="F:cytochrome-c peroxidase activity"/>
    <property type="evidence" value="ECO:0007669"/>
    <property type="project" value="TreeGrafter"/>
</dbReference>
<gene>
    <name evidence="16" type="ORF">CBG49_04280</name>
</gene>
<dbReference type="SUPFAM" id="SSF46626">
    <property type="entry name" value="Cytochrome c"/>
    <property type="match status" value="2"/>
</dbReference>
<dbReference type="PANTHER" id="PTHR30600:SF10">
    <property type="entry name" value="BLL6722 PROTEIN"/>
    <property type="match status" value="1"/>
</dbReference>
<feature type="domain" description="Cytochrome c" evidence="15">
    <location>
        <begin position="232"/>
        <end position="368"/>
    </location>
</feature>
<evidence type="ECO:0000256" key="14">
    <source>
        <dbReference type="PIRSR" id="PIRSR000294-2"/>
    </source>
</evidence>
<dbReference type="GO" id="GO:0046872">
    <property type="term" value="F:metal ion binding"/>
    <property type="evidence" value="ECO:0007669"/>
    <property type="project" value="UniProtKB-KW"/>
</dbReference>
<evidence type="ECO:0000256" key="4">
    <source>
        <dbReference type="ARBA" id="ARBA00022617"/>
    </source>
</evidence>
<keyword evidence="16" id="KW-0575">Peroxidase</keyword>
<name>A0A1Z4BM39_9FLAO</name>
<accession>A0A1Z4BM39</accession>
<feature type="binding site" description="covalent" evidence="13">
    <location>
        <position position="105"/>
    </location>
    <ligand>
        <name>heme c</name>
        <dbReference type="ChEBI" id="CHEBI:61717"/>
        <label>1</label>
    </ligand>
</feature>
<keyword evidence="9" id="KW-0560">Oxidoreductase</keyword>
<dbReference type="KEGG" id="capn:CBG49_04280"/>
<evidence type="ECO:0000256" key="13">
    <source>
        <dbReference type="PIRSR" id="PIRSR000294-1"/>
    </source>
</evidence>
<dbReference type="Pfam" id="PF03150">
    <property type="entry name" value="CCP_MauG"/>
    <property type="match status" value="1"/>
</dbReference>
<dbReference type="PROSITE" id="PS51007">
    <property type="entry name" value="CYTC"/>
    <property type="match status" value="1"/>
</dbReference>
<keyword evidence="4 13" id="KW-0349">Heme</keyword>
<evidence type="ECO:0000256" key="2">
    <source>
        <dbReference type="ARBA" id="ARBA00004856"/>
    </source>
</evidence>
<dbReference type="AlphaFoldDB" id="A0A1Z4BM39"/>
<protein>
    <recommendedName>
        <fullName evidence="12">Methylamine utilization protein MauG</fullName>
    </recommendedName>
</protein>
<dbReference type="GO" id="GO:0020037">
    <property type="term" value="F:heme binding"/>
    <property type="evidence" value="ECO:0007669"/>
    <property type="project" value="InterPro"/>
</dbReference>
<dbReference type="GO" id="GO:0009055">
    <property type="term" value="F:electron transfer activity"/>
    <property type="evidence" value="ECO:0007669"/>
    <property type="project" value="InterPro"/>
</dbReference>
<evidence type="ECO:0000256" key="8">
    <source>
        <dbReference type="ARBA" id="ARBA00022982"/>
    </source>
</evidence>
<comment type="function">
    <text evidence="11">Involved in methylamine metabolism. Essential for the maturation of the beta subunit of MADH, presumably via a step in the biosynthesis of tryptophan tryptophylquinone (TTQ), the cofactor of MADH.</text>
</comment>
<dbReference type="InterPro" id="IPR009056">
    <property type="entry name" value="Cyt_c-like_dom"/>
</dbReference>